<evidence type="ECO:0000256" key="6">
    <source>
        <dbReference type="RuleBase" id="RU003811"/>
    </source>
</evidence>
<dbReference type="UniPathway" id="UPA00253">
    <property type="reaction ID" value="UER00333"/>
</dbReference>
<dbReference type="PANTHER" id="PTHR23090:SF9">
    <property type="entry name" value="GLUTAMINE-DEPENDENT NAD(+) SYNTHETASE"/>
    <property type="match status" value="1"/>
</dbReference>
<dbReference type="GO" id="GO:0005737">
    <property type="term" value="C:cytoplasm"/>
    <property type="evidence" value="ECO:0007669"/>
    <property type="project" value="InterPro"/>
</dbReference>
<dbReference type="Proteomes" id="UP000287872">
    <property type="component" value="Unassembled WGS sequence"/>
</dbReference>
<dbReference type="GO" id="GO:0009435">
    <property type="term" value="P:NAD+ biosynthetic process"/>
    <property type="evidence" value="ECO:0007669"/>
    <property type="project" value="UniProtKB-UniPathway"/>
</dbReference>
<dbReference type="GO" id="GO:0008795">
    <property type="term" value="F:NAD+ synthase activity"/>
    <property type="evidence" value="ECO:0007669"/>
    <property type="project" value="UniProtKB-EC"/>
</dbReference>
<dbReference type="OrthoDB" id="9803818at2"/>
<dbReference type="EMBL" id="BHYK01000021">
    <property type="protein sequence ID" value="GCD11699.1"/>
    <property type="molecule type" value="Genomic_DNA"/>
</dbReference>
<evidence type="ECO:0000256" key="4">
    <source>
        <dbReference type="ARBA" id="ARBA00022840"/>
    </source>
</evidence>
<comment type="caution">
    <text evidence="9">The sequence shown here is derived from an EMBL/GenBank/DDBJ whole genome shotgun (WGS) entry which is preliminary data.</text>
</comment>
<dbReference type="GO" id="GO:0005524">
    <property type="term" value="F:ATP binding"/>
    <property type="evidence" value="ECO:0007669"/>
    <property type="project" value="UniProtKB-KW"/>
</dbReference>
<evidence type="ECO:0000313" key="9">
    <source>
        <dbReference type="EMBL" id="GCD11699.1"/>
    </source>
</evidence>
<keyword evidence="10" id="KW-1185">Reference proteome</keyword>
<dbReference type="AlphaFoldDB" id="A0A401UQ90"/>
<dbReference type="CDD" id="cd00553">
    <property type="entry name" value="NAD_synthase"/>
    <property type="match status" value="1"/>
</dbReference>
<evidence type="ECO:0000256" key="7">
    <source>
        <dbReference type="RuleBase" id="RU003812"/>
    </source>
</evidence>
<evidence type="ECO:0000256" key="3">
    <source>
        <dbReference type="ARBA" id="ARBA00022741"/>
    </source>
</evidence>
<comment type="catalytic activity">
    <reaction evidence="7">
        <text>deamido-NAD(+) + NH4(+) + ATP = AMP + diphosphate + NAD(+) + H(+)</text>
        <dbReference type="Rhea" id="RHEA:21188"/>
        <dbReference type="ChEBI" id="CHEBI:15378"/>
        <dbReference type="ChEBI" id="CHEBI:28938"/>
        <dbReference type="ChEBI" id="CHEBI:30616"/>
        <dbReference type="ChEBI" id="CHEBI:33019"/>
        <dbReference type="ChEBI" id="CHEBI:57540"/>
        <dbReference type="ChEBI" id="CHEBI:58437"/>
        <dbReference type="ChEBI" id="CHEBI:456215"/>
        <dbReference type="EC" id="6.3.1.5"/>
    </reaction>
</comment>
<protein>
    <recommendedName>
        <fullName evidence="7">NH(3)-dependent NAD(+) synthetase</fullName>
        <ecNumber evidence="7">6.3.1.5</ecNumber>
    </recommendedName>
</protein>
<dbReference type="GO" id="GO:0003952">
    <property type="term" value="F:NAD+ synthase (glutamine-hydrolyzing) activity"/>
    <property type="evidence" value="ECO:0007669"/>
    <property type="project" value="InterPro"/>
</dbReference>
<keyword evidence="4 6" id="KW-0067">ATP-binding</keyword>
<dbReference type="GO" id="GO:0004359">
    <property type="term" value="F:glutaminase activity"/>
    <property type="evidence" value="ECO:0007669"/>
    <property type="project" value="InterPro"/>
</dbReference>
<sequence>MKKDFNVAMETKKVIEWIQVYFKNNKSAKGAILGISGGKDSTVVSALLVEALGKDRVYGVLLPNGVQKDISDSLKVVKDLDIKYSIVNIADSFNGLVDNIQEFQYLSDQSLINIAPRIRMATLYAIGQTLGYRVCGTGNKSESYVGYTTKFGDSSSDFNPISDFDTEEVIAIGDYLGISHNLVHKIPSDGLCAKSDEENLGFTYHQLNEYMDNGTCGDKKIDMDIFWKHEASLHKFNPIPTFKKIIIQKGDR</sequence>
<evidence type="ECO:0000259" key="8">
    <source>
        <dbReference type="Pfam" id="PF02540"/>
    </source>
</evidence>
<dbReference type="InterPro" id="IPR022310">
    <property type="entry name" value="NAD/GMP_synthase"/>
</dbReference>
<keyword evidence="2 6" id="KW-0436">Ligase</keyword>
<evidence type="ECO:0000256" key="5">
    <source>
        <dbReference type="ARBA" id="ARBA00023027"/>
    </source>
</evidence>
<dbReference type="Pfam" id="PF02540">
    <property type="entry name" value="NAD_synthase"/>
    <property type="match status" value="1"/>
</dbReference>
<dbReference type="NCBIfam" id="TIGR00552">
    <property type="entry name" value="nadE"/>
    <property type="match status" value="1"/>
</dbReference>
<name>A0A401UQ90_9CLOT</name>
<reference evidence="9 10" key="1">
    <citation type="submission" date="2018-11" db="EMBL/GenBank/DDBJ databases">
        <title>Genome sequencing and assembly of Clostridium tagluense strain A121.</title>
        <authorList>
            <person name="Murakami T."/>
            <person name="Segawa T."/>
            <person name="Shcherbakova V.A."/>
            <person name="Mori H."/>
            <person name="Yoshimura Y."/>
        </authorList>
    </citation>
    <scope>NUCLEOTIDE SEQUENCE [LARGE SCALE GENOMIC DNA]</scope>
    <source>
        <strain evidence="9 10">A121</strain>
    </source>
</reference>
<evidence type="ECO:0000256" key="1">
    <source>
        <dbReference type="ARBA" id="ARBA00004790"/>
    </source>
</evidence>
<evidence type="ECO:0000256" key="2">
    <source>
        <dbReference type="ARBA" id="ARBA00022598"/>
    </source>
</evidence>
<keyword evidence="3 6" id="KW-0547">Nucleotide-binding</keyword>
<keyword evidence="5 6" id="KW-0520">NAD</keyword>
<proteinExistence type="inferred from homology"/>
<feature type="domain" description="NAD/GMP synthase" evidence="8">
    <location>
        <begin position="12"/>
        <end position="237"/>
    </location>
</feature>
<comment type="similarity">
    <text evidence="6">Belongs to the NAD synthetase family.</text>
</comment>
<dbReference type="Gene3D" id="3.40.50.620">
    <property type="entry name" value="HUPs"/>
    <property type="match status" value="1"/>
</dbReference>
<accession>A0A401UQ90</accession>
<dbReference type="InterPro" id="IPR014729">
    <property type="entry name" value="Rossmann-like_a/b/a_fold"/>
</dbReference>
<dbReference type="SUPFAM" id="SSF52402">
    <property type="entry name" value="Adenine nucleotide alpha hydrolases-like"/>
    <property type="match status" value="1"/>
</dbReference>
<dbReference type="RefSeq" id="WP_125003745.1">
    <property type="nucleotide sequence ID" value="NZ_BHYK01000021.1"/>
</dbReference>
<comment type="pathway">
    <text evidence="1">Cofactor biosynthesis; NAD(+) biosynthesis.</text>
</comment>
<gene>
    <name evidence="9" type="ORF">Ctaglu_33220</name>
</gene>
<evidence type="ECO:0000313" key="10">
    <source>
        <dbReference type="Proteomes" id="UP000287872"/>
    </source>
</evidence>
<dbReference type="PANTHER" id="PTHR23090">
    <property type="entry name" value="NH 3 /GLUTAMINE-DEPENDENT NAD + SYNTHETASE"/>
    <property type="match status" value="1"/>
</dbReference>
<dbReference type="InterPro" id="IPR003694">
    <property type="entry name" value="NAD_synthase"/>
</dbReference>
<organism evidence="9 10">
    <name type="scientific">Clostridium tagluense</name>
    <dbReference type="NCBI Taxonomy" id="360422"/>
    <lineage>
        <taxon>Bacteria</taxon>
        <taxon>Bacillati</taxon>
        <taxon>Bacillota</taxon>
        <taxon>Clostridia</taxon>
        <taxon>Eubacteriales</taxon>
        <taxon>Clostridiaceae</taxon>
        <taxon>Clostridium</taxon>
    </lineage>
</organism>
<dbReference type="EC" id="6.3.1.5" evidence="7"/>